<dbReference type="PANTHER" id="PTHR45632:SF4">
    <property type="entry name" value="KELCH-LIKE PROTEIN 36"/>
    <property type="match status" value="1"/>
</dbReference>
<dbReference type="AlphaFoldDB" id="A0A665WQH7"/>
<name>A0A665WQH7_ECHNA</name>
<evidence type="ECO:0000256" key="6">
    <source>
        <dbReference type="ARBA" id="ARBA00022786"/>
    </source>
</evidence>
<dbReference type="CTD" id="79786"/>
<reference evidence="9" key="3">
    <citation type="submission" date="2025-09" db="UniProtKB">
        <authorList>
            <consortium name="Ensembl"/>
        </authorList>
    </citation>
    <scope>IDENTIFICATION</scope>
</reference>
<feature type="compositionally biased region" description="Basic and acidic residues" evidence="7">
    <location>
        <begin position="611"/>
        <end position="620"/>
    </location>
</feature>
<dbReference type="FunCoup" id="A0A665WQH7">
    <property type="interactions" value="547"/>
</dbReference>
<dbReference type="InterPro" id="IPR000210">
    <property type="entry name" value="BTB/POZ_dom"/>
</dbReference>
<dbReference type="InterPro" id="IPR006652">
    <property type="entry name" value="Kelch_1"/>
</dbReference>
<dbReference type="InterPro" id="IPR011333">
    <property type="entry name" value="SKP1/BTB/POZ_sf"/>
</dbReference>
<evidence type="ECO:0000256" key="4">
    <source>
        <dbReference type="ARBA" id="ARBA00022441"/>
    </source>
</evidence>
<dbReference type="Pfam" id="PF24981">
    <property type="entry name" value="Beta-prop_ATRN-LZTR1"/>
    <property type="match status" value="1"/>
</dbReference>
<dbReference type="GO" id="GO:0097602">
    <property type="term" value="F:cullin family protein binding"/>
    <property type="evidence" value="ECO:0007669"/>
    <property type="project" value="TreeGrafter"/>
</dbReference>
<dbReference type="SMART" id="SM00612">
    <property type="entry name" value="Kelch"/>
    <property type="match status" value="6"/>
</dbReference>
<dbReference type="InterPro" id="IPR011705">
    <property type="entry name" value="BACK"/>
</dbReference>
<dbReference type="Ensembl" id="ENSENLT00000046925.1">
    <property type="protein sequence ID" value="ENSENLP00000045797.1"/>
    <property type="gene ID" value="ENSENLG00000019459.1"/>
</dbReference>
<dbReference type="InParanoid" id="A0A665WQH7"/>
<dbReference type="InterPro" id="IPR017096">
    <property type="entry name" value="BTB-kelch_protein"/>
</dbReference>
<evidence type="ECO:0000256" key="5">
    <source>
        <dbReference type="ARBA" id="ARBA00022737"/>
    </source>
</evidence>
<reference evidence="9" key="2">
    <citation type="submission" date="2025-08" db="UniProtKB">
        <authorList>
            <consortium name="Ensembl"/>
        </authorList>
    </citation>
    <scope>IDENTIFICATION</scope>
</reference>
<dbReference type="RefSeq" id="XP_029377839.1">
    <property type="nucleotide sequence ID" value="XM_029521979.1"/>
</dbReference>
<keyword evidence="6" id="KW-0833">Ubl conjugation pathway</keyword>
<dbReference type="PANTHER" id="PTHR45632">
    <property type="entry name" value="LD33804P"/>
    <property type="match status" value="1"/>
</dbReference>
<keyword evidence="10" id="KW-1185">Reference proteome</keyword>
<dbReference type="SUPFAM" id="SSF117281">
    <property type="entry name" value="Kelch motif"/>
    <property type="match status" value="1"/>
</dbReference>
<evidence type="ECO:0000256" key="2">
    <source>
        <dbReference type="ARBA" id="ARBA00004906"/>
    </source>
</evidence>
<evidence type="ECO:0000256" key="3">
    <source>
        <dbReference type="ARBA" id="ARBA00019802"/>
    </source>
</evidence>
<dbReference type="InterPro" id="IPR015915">
    <property type="entry name" value="Kelch-typ_b-propeller"/>
</dbReference>
<comment type="pathway">
    <text evidence="2">Protein modification; protein ubiquitination.</text>
</comment>
<dbReference type="OMA" id="RPAEDRW"/>
<proteinExistence type="predicted"/>
<dbReference type="Gene3D" id="1.25.40.420">
    <property type="match status" value="1"/>
</dbReference>
<sequence>MMPAWQVVMDNSKSNQVCRPQRISESSKVFQWVNQPVEILQGLNKQRQHSQFCDVVLVANELRVHAHRALLAISSPYFHAMFTLGMREEHQQEVEMVGMSFMGLKAVVEFLYSGELPLDGGNIAYVLEAAHLMQVWQVVDFCCQYLEQEVSVDNYLYLQELALLYSLERLDTFIDQFILTHFAKLSFTPEFIRNIPLEKLALYLSSGQVQHDGEHELFQATMQWLSQTPQRLAHATQLLSHIHFPLMPVVDLLEKVLPAVQALLPEVASCEALVKEALEYNANASAQPLLQTGRTTLRGGVEQLLLIGGEVLEYGEDLSASVCRLDGETGNWKVETDLPAQRSHHCLAVLGGFIYTAGGSSSRDNIGDAACNLLYRYDPRHNQWTRGAQMNERRVDFYLGTVGESLMAVGGRNNTGALSSVEVYYPAQDCWSYVVGLPRFTYGHAGTVHHGVVYISGGHDYQIGPYRRDVLSYDPSRDSDMWVEHQAMSRARGWHNMASLNHLIYAIGGSDDHEDTTERFDILHVESYDPSSNQWTQVTALLMPNSEAGLAVWAGKIYVLGGYSWENMAFSRDTQVYDPNKGMWFRGPELPKRIAGASACVCTVKPSLPSPDHKAGQREKGRPHHM</sequence>
<dbReference type="Gene3D" id="2.120.10.80">
    <property type="entry name" value="Kelch-type beta propeller"/>
    <property type="match status" value="2"/>
</dbReference>
<dbReference type="Gene3D" id="3.30.710.10">
    <property type="entry name" value="Potassium Channel Kv1.1, Chain A"/>
    <property type="match status" value="1"/>
</dbReference>
<keyword evidence="4" id="KW-0880">Kelch repeat</keyword>
<dbReference type="SUPFAM" id="SSF54695">
    <property type="entry name" value="POZ domain"/>
    <property type="match status" value="1"/>
</dbReference>
<feature type="region of interest" description="Disordered" evidence="7">
    <location>
        <begin position="606"/>
        <end position="626"/>
    </location>
</feature>
<dbReference type="PIRSF" id="PIRSF037037">
    <property type="entry name" value="Kelch-like_protein_gigaxonin"/>
    <property type="match status" value="1"/>
</dbReference>
<dbReference type="GO" id="GO:0016567">
    <property type="term" value="P:protein ubiquitination"/>
    <property type="evidence" value="ECO:0007669"/>
    <property type="project" value="UniProtKB-UniPathway"/>
</dbReference>
<dbReference type="SMART" id="SM00875">
    <property type="entry name" value="BACK"/>
    <property type="match status" value="1"/>
</dbReference>
<evidence type="ECO:0000259" key="8">
    <source>
        <dbReference type="PROSITE" id="PS50097"/>
    </source>
</evidence>
<evidence type="ECO:0000256" key="1">
    <source>
        <dbReference type="ARBA" id="ARBA00003098"/>
    </source>
</evidence>
<dbReference type="Proteomes" id="UP000472264">
    <property type="component" value="Chromosome 16"/>
</dbReference>
<evidence type="ECO:0000313" key="10">
    <source>
        <dbReference type="Proteomes" id="UP000472264"/>
    </source>
</evidence>
<reference evidence="9" key="1">
    <citation type="submission" date="2021-04" db="EMBL/GenBank/DDBJ databases">
        <authorList>
            <consortium name="Wellcome Sanger Institute Data Sharing"/>
        </authorList>
    </citation>
    <scope>NUCLEOTIDE SEQUENCE [LARGE SCALE GENOMIC DNA]</scope>
</reference>
<organism evidence="9 10">
    <name type="scientific">Echeneis naucrates</name>
    <name type="common">Live sharksucker</name>
    <dbReference type="NCBI Taxonomy" id="173247"/>
    <lineage>
        <taxon>Eukaryota</taxon>
        <taxon>Metazoa</taxon>
        <taxon>Chordata</taxon>
        <taxon>Craniata</taxon>
        <taxon>Vertebrata</taxon>
        <taxon>Euteleostomi</taxon>
        <taxon>Actinopterygii</taxon>
        <taxon>Neopterygii</taxon>
        <taxon>Teleostei</taxon>
        <taxon>Neoteleostei</taxon>
        <taxon>Acanthomorphata</taxon>
        <taxon>Carangaria</taxon>
        <taxon>Carangiformes</taxon>
        <taxon>Echeneidae</taxon>
        <taxon>Echeneis</taxon>
    </lineage>
</organism>
<evidence type="ECO:0000256" key="7">
    <source>
        <dbReference type="SAM" id="MobiDB-lite"/>
    </source>
</evidence>
<comment type="function">
    <text evidence="1">Probable substrate-specific adapter of an E3 ubiquitin-protein ligase complex which mediates the ubiquitination and subsequent proteasomal degradation of target proteins.</text>
</comment>
<protein>
    <recommendedName>
        <fullName evidence="3">Kelch-like protein 36</fullName>
    </recommendedName>
</protein>
<accession>A0A665WQH7</accession>
<dbReference type="PROSITE" id="PS50097">
    <property type="entry name" value="BTB"/>
    <property type="match status" value="1"/>
</dbReference>
<dbReference type="Pfam" id="PF00651">
    <property type="entry name" value="BTB"/>
    <property type="match status" value="1"/>
</dbReference>
<dbReference type="InterPro" id="IPR056737">
    <property type="entry name" value="Beta-prop_ATRN-MKLN-like"/>
</dbReference>
<dbReference type="UniPathway" id="UPA00143"/>
<dbReference type="OrthoDB" id="6611570at2759"/>
<keyword evidence="5" id="KW-0677">Repeat</keyword>
<gene>
    <name evidence="9" type="primary">klhl36</name>
</gene>
<evidence type="ECO:0000313" key="9">
    <source>
        <dbReference type="Ensembl" id="ENSENLP00000045797.1"/>
    </source>
</evidence>
<feature type="domain" description="BTB" evidence="8">
    <location>
        <begin position="53"/>
        <end position="120"/>
    </location>
</feature>
<dbReference type="Pfam" id="PF07707">
    <property type="entry name" value="BACK"/>
    <property type="match status" value="1"/>
</dbReference>
<dbReference type="SMART" id="SM00225">
    <property type="entry name" value="BTB"/>
    <property type="match status" value="1"/>
</dbReference>
<dbReference type="GeneID" id="115055904"/>